<dbReference type="PANTHER" id="PTHR33744">
    <property type="entry name" value="CARBOHYDRATE DIACID REGULATOR"/>
    <property type="match status" value="1"/>
</dbReference>
<dbReference type="InterPro" id="IPR025736">
    <property type="entry name" value="PucR_C-HTH_dom"/>
</dbReference>
<dbReference type="InterPro" id="IPR041522">
    <property type="entry name" value="CdaR_GGDEF"/>
</dbReference>
<feature type="domain" description="CdaR GGDEF-like" evidence="3">
    <location>
        <begin position="319"/>
        <end position="434"/>
    </location>
</feature>
<dbReference type="Pfam" id="PF13556">
    <property type="entry name" value="HTH_30"/>
    <property type="match status" value="1"/>
</dbReference>
<keyword evidence="5" id="KW-1185">Reference proteome</keyword>
<dbReference type="InterPro" id="IPR042070">
    <property type="entry name" value="PucR_C-HTH_sf"/>
</dbReference>
<dbReference type="Gene3D" id="1.10.10.2840">
    <property type="entry name" value="PucR C-terminal helix-turn-helix domain"/>
    <property type="match status" value="1"/>
</dbReference>
<dbReference type="EMBL" id="BAAAOB010000003">
    <property type="protein sequence ID" value="GAA1793754.1"/>
    <property type="molecule type" value="Genomic_DNA"/>
</dbReference>
<proteinExistence type="inferred from homology"/>
<reference evidence="4 5" key="1">
    <citation type="journal article" date="2019" name="Int. J. Syst. Evol. Microbiol.">
        <title>The Global Catalogue of Microorganisms (GCM) 10K type strain sequencing project: providing services to taxonomists for standard genome sequencing and annotation.</title>
        <authorList>
            <consortium name="The Broad Institute Genomics Platform"/>
            <consortium name="The Broad Institute Genome Sequencing Center for Infectious Disease"/>
            <person name="Wu L."/>
            <person name="Ma J."/>
        </authorList>
    </citation>
    <scope>NUCLEOTIDE SEQUENCE [LARGE SCALE GENOMIC DNA]</scope>
    <source>
        <strain evidence="4 5">JCM 14736</strain>
    </source>
</reference>
<evidence type="ECO:0000259" key="3">
    <source>
        <dbReference type="Pfam" id="PF17853"/>
    </source>
</evidence>
<dbReference type="Pfam" id="PF17853">
    <property type="entry name" value="GGDEF_2"/>
    <property type="match status" value="1"/>
</dbReference>
<name>A0ABN2LML6_9MICO</name>
<sequence length="564" mass="60020">MREPRVRFPERELPVVDIYTGRVYEEGWGRATGESGARVGPQRVSVGAVLDSLGPAVLSPLAIPNGPSAVTGPPLIDDGNLSGRVSGTTLLLVGRPSPSEIVRAARAGATAVVVRADEVDSDELALAATRAGIALLAAGELLSWGDLYSMIRTLFTVYEPTEPVFVDLFELADRVARAAGGAVAIEDMNMRVVAYSSVAGQDIDELRLAGILGRRVPEEAVQAEEYLRVLRADGAIWCLEPRDNAPRLAIGVTAHEQPYGSIWVVQGESAPLSEEAPRILAEAAEQAVPHLARLQLASDAVRRQRDDSIRRLVHGAGPAEALAAELGLPVRGHYRVVVFGSSGGPTDELDATVVADLVRSALAAYRIRAAVGVVEGVPGAIIAGDPDAELLERVLVESLGRAGQRHGAAWRAAMGRVVDRLERIIDSTIHAETVRDALPPAEPGTEPFVAYHDRMAPLLLLHAVAAGTEAAALLTEEPISIIREYDAANGTDYLRTLAAWAANHYDVPAAAEDLYLHPNTLRHRLGRIRGLLDLDDPDLRLALVLQLRLATLVRPASGGSDLPA</sequence>
<accession>A0ABN2LML6</accession>
<evidence type="ECO:0000313" key="4">
    <source>
        <dbReference type="EMBL" id="GAA1793754.1"/>
    </source>
</evidence>
<evidence type="ECO:0000259" key="2">
    <source>
        <dbReference type="Pfam" id="PF13556"/>
    </source>
</evidence>
<comment type="similarity">
    <text evidence="1">Belongs to the CdaR family.</text>
</comment>
<dbReference type="Proteomes" id="UP001500851">
    <property type="component" value="Unassembled WGS sequence"/>
</dbReference>
<organism evidence="4 5">
    <name type="scientific">Leucobacter iarius</name>
    <dbReference type="NCBI Taxonomy" id="333963"/>
    <lineage>
        <taxon>Bacteria</taxon>
        <taxon>Bacillati</taxon>
        <taxon>Actinomycetota</taxon>
        <taxon>Actinomycetes</taxon>
        <taxon>Micrococcales</taxon>
        <taxon>Microbacteriaceae</taxon>
        <taxon>Leucobacter</taxon>
    </lineage>
</organism>
<evidence type="ECO:0000313" key="5">
    <source>
        <dbReference type="Proteomes" id="UP001500851"/>
    </source>
</evidence>
<feature type="domain" description="PucR C-terminal helix-turn-helix" evidence="2">
    <location>
        <begin position="493"/>
        <end position="549"/>
    </location>
</feature>
<gene>
    <name evidence="4" type="ORF">GCM10009768_23290</name>
</gene>
<protein>
    <submittedName>
        <fullName evidence="4">PucR family transcriptional regulator</fullName>
    </submittedName>
</protein>
<dbReference type="InterPro" id="IPR051448">
    <property type="entry name" value="CdaR-like_regulators"/>
</dbReference>
<comment type="caution">
    <text evidence="4">The sequence shown here is derived from an EMBL/GenBank/DDBJ whole genome shotgun (WGS) entry which is preliminary data.</text>
</comment>
<evidence type="ECO:0000256" key="1">
    <source>
        <dbReference type="ARBA" id="ARBA00006754"/>
    </source>
</evidence>
<dbReference type="PANTHER" id="PTHR33744:SF17">
    <property type="entry name" value="CONSERVED PROTEIN"/>
    <property type="match status" value="1"/>
</dbReference>